<evidence type="ECO:0000256" key="1">
    <source>
        <dbReference type="ARBA" id="ARBA00004651"/>
    </source>
</evidence>
<comment type="caution">
    <text evidence="9">The sequence shown here is derived from an EMBL/GenBank/DDBJ whole genome shotgun (WGS) entry which is preliminary data.</text>
</comment>
<dbReference type="PROSITE" id="PS50850">
    <property type="entry name" value="MFS"/>
    <property type="match status" value="1"/>
</dbReference>
<keyword evidence="2" id="KW-0813">Transport</keyword>
<feature type="transmembrane region" description="Helical" evidence="7">
    <location>
        <begin position="453"/>
        <end position="476"/>
    </location>
</feature>
<feature type="transmembrane region" description="Helical" evidence="7">
    <location>
        <begin position="408"/>
        <end position="433"/>
    </location>
</feature>
<protein>
    <submittedName>
        <fullName evidence="9">MFS transporter</fullName>
    </submittedName>
</protein>
<dbReference type="InterPro" id="IPR011701">
    <property type="entry name" value="MFS"/>
</dbReference>
<feature type="transmembrane region" description="Helical" evidence="7">
    <location>
        <begin position="94"/>
        <end position="113"/>
    </location>
</feature>
<accession>A0A365GX11</accession>
<dbReference type="SUPFAM" id="SSF103473">
    <property type="entry name" value="MFS general substrate transporter"/>
    <property type="match status" value="1"/>
</dbReference>
<dbReference type="EMBL" id="QLYX01000019">
    <property type="protein sequence ID" value="RAY11360.1"/>
    <property type="molecule type" value="Genomic_DNA"/>
</dbReference>
<dbReference type="Gene3D" id="1.20.1720.10">
    <property type="entry name" value="Multidrug resistance protein D"/>
    <property type="match status" value="1"/>
</dbReference>
<dbReference type="GO" id="GO:0005886">
    <property type="term" value="C:plasma membrane"/>
    <property type="evidence" value="ECO:0007669"/>
    <property type="project" value="UniProtKB-SubCell"/>
</dbReference>
<dbReference type="PANTHER" id="PTHR42718">
    <property type="entry name" value="MAJOR FACILITATOR SUPERFAMILY MULTIDRUG TRANSPORTER MFSC"/>
    <property type="match status" value="1"/>
</dbReference>
<dbReference type="PANTHER" id="PTHR42718:SF46">
    <property type="entry name" value="BLR6921 PROTEIN"/>
    <property type="match status" value="1"/>
</dbReference>
<evidence type="ECO:0000256" key="2">
    <source>
        <dbReference type="ARBA" id="ARBA00022448"/>
    </source>
</evidence>
<evidence type="ECO:0000256" key="6">
    <source>
        <dbReference type="ARBA" id="ARBA00023136"/>
    </source>
</evidence>
<feature type="transmembrane region" description="Helical" evidence="7">
    <location>
        <begin position="317"/>
        <end position="335"/>
    </location>
</feature>
<feature type="transmembrane region" description="Helical" evidence="7">
    <location>
        <begin position="26"/>
        <end position="50"/>
    </location>
</feature>
<dbReference type="InterPro" id="IPR036259">
    <property type="entry name" value="MFS_trans_sf"/>
</dbReference>
<dbReference type="Pfam" id="PF07690">
    <property type="entry name" value="MFS_1"/>
    <property type="match status" value="1"/>
</dbReference>
<feature type="transmembrane region" description="Helical" evidence="7">
    <location>
        <begin position="119"/>
        <end position="144"/>
    </location>
</feature>
<name>A0A365GX11_9ACTN</name>
<feature type="transmembrane region" description="Helical" evidence="7">
    <location>
        <begin position="347"/>
        <end position="364"/>
    </location>
</feature>
<keyword evidence="5 7" id="KW-1133">Transmembrane helix</keyword>
<comment type="subcellular location">
    <subcellularLocation>
        <location evidence="1">Cell membrane</location>
        <topology evidence="1">Multi-pass membrane protein</topology>
    </subcellularLocation>
</comment>
<dbReference type="CDD" id="cd17321">
    <property type="entry name" value="MFS_MMR_MDR_like"/>
    <property type="match status" value="1"/>
</dbReference>
<evidence type="ECO:0000259" key="8">
    <source>
        <dbReference type="PROSITE" id="PS50850"/>
    </source>
</evidence>
<evidence type="ECO:0000256" key="5">
    <source>
        <dbReference type="ARBA" id="ARBA00022989"/>
    </source>
</evidence>
<evidence type="ECO:0000256" key="4">
    <source>
        <dbReference type="ARBA" id="ARBA00022692"/>
    </source>
</evidence>
<keyword evidence="6 7" id="KW-0472">Membrane</keyword>
<sequence length="494" mass="49711">MAPVTNRAPWISGATMSDLSPGRSRWAALTVLCAGMLMIILDGNIVSVALPVIQHDLGFSPAGLAWTVNAYMIPFGGLLLLAGRLGDLLGRRRMLLAGLAVFTGASLLCGLASGPELLIAARFVQGAGGAMASAVSLGMIVTLFTDPWERARALGAFSFVGAAGASIGSVLGGVLTESFGWHSIFLINLPIGIAAVVGALRLLPADRGLGLGAGADVLGGALVTAGLMLAVYTIIESGGRSTGHTLGFGALSLALLAGFVARQATAPRPLLPLRMFASRNVSGANLVQILMVGAMFSFQFLVVLYMQRVLGYDANKAGLALLPAALVIGAVTLLLSARLNARFGERAVVLAGLALLALGLAHLTRLPVSGSYLVDLLPTLLLGSGFGLAIPALTALAMSDATQADSGLVSGLCNTAQTVGGALGLAVLSTLAATRTDGLLAGGTTEAAALTGGYRLAFGVGAALVGAAIPLALLALRARSARRTSEAKAVASTA</sequence>
<dbReference type="Gene3D" id="1.20.1250.20">
    <property type="entry name" value="MFS general substrate transporter like domains"/>
    <property type="match status" value="1"/>
</dbReference>
<evidence type="ECO:0000313" key="10">
    <source>
        <dbReference type="Proteomes" id="UP000251891"/>
    </source>
</evidence>
<feature type="transmembrane region" description="Helical" evidence="7">
    <location>
        <begin position="62"/>
        <end position="82"/>
    </location>
</feature>
<dbReference type="OrthoDB" id="4668943at2"/>
<evidence type="ECO:0000313" key="9">
    <source>
        <dbReference type="EMBL" id="RAY11360.1"/>
    </source>
</evidence>
<evidence type="ECO:0000256" key="3">
    <source>
        <dbReference type="ARBA" id="ARBA00022475"/>
    </source>
</evidence>
<dbReference type="Proteomes" id="UP000251891">
    <property type="component" value="Unassembled WGS sequence"/>
</dbReference>
<keyword evidence="4 7" id="KW-0812">Transmembrane</keyword>
<dbReference type="GO" id="GO:0022857">
    <property type="term" value="F:transmembrane transporter activity"/>
    <property type="evidence" value="ECO:0007669"/>
    <property type="project" value="InterPro"/>
</dbReference>
<evidence type="ECO:0000256" key="7">
    <source>
        <dbReference type="SAM" id="Phobius"/>
    </source>
</evidence>
<feature type="transmembrane region" description="Helical" evidence="7">
    <location>
        <begin position="241"/>
        <end position="261"/>
    </location>
</feature>
<keyword evidence="10" id="KW-1185">Reference proteome</keyword>
<proteinExistence type="predicted"/>
<dbReference type="InterPro" id="IPR020846">
    <property type="entry name" value="MFS_dom"/>
</dbReference>
<feature type="transmembrane region" description="Helical" evidence="7">
    <location>
        <begin position="181"/>
        <end position="203"/>
    </location>
</feature>
<feature type="domain" description="Major facilitator superfamily (MFS) profile" evidence="8">
    <location>
        <begin position="28"/>
        <end position="480"/>
    </location>
</feature>
<feature type="transmembrane region" description="Helical" evidence="7">
    <location>
        <begin position="156"/>
        <end position="175"/>
    </location>
</feature>
<feature type="transmembrane region" description="Helical" evidence="7">
    <location>
        <begin position="215"/>
        <end position="235"/>
    </location>
</feature>
<feature type="transmembrane region" description="Helical" evidence="7">
    <location>
        <begin position="376"/>
        <end position="396"/>
    </location>
</feature>
<organism evidence="9 10">
    <name type="scientific">Actinomadura craniellae</name>
    <dbReference type="NCBI Taxonomy" id="2231787"/>
    <lineage>
        <taxon>Bacteria</taxon>
        <taxon>Bacillati</taxon>
        <taxon>Actinomycetota</taxon>
        <taxon>Actinomycetes</taxon>
        <taxon>Streptosporangiales</taxon>
        <taxon>Thermomonosporaceae</taxon>
        <taxon>Actinomadura</taxon>
    </lineage>
</organism>
<gene>
    <name evidence="9" type="ORF">DPM19_30515</name>
</gene>
<feature type="transmembrane region" description="Helical" evidence="7">
    <location>
        <begin position="282"/>
        <end position="305"/>
    </location>
</feature>
<reference evidence="9 10" key="1">
    <citation type="submission" date="2018-06" db="EMBL/GenBank/DDBJ databases">
        <title>Actinomadura craniellae sp. nov. isolated from marine sponge Craniella sp.</title>
        <authorList>
            <person name="Li L."/>
            <person name="Xu Q.H."/>
            <person name="Lin H.W."/>
            <person name="Lu Y.H."/>
        </authorList>
    </citation>
    <scope>NUCLEOTIDE SEQUENCE [LARGE SCALE GENOMIC DNA]</scope>
    <source>
        <strain evidence="9 10">LHW63021</strain>
    </source>
</reference>
<keyword evidence="3" id="KW-1003">Cell membrane</keyword>
<dbReference type="AlphaFoldDB" id="A0A365GX11"/>